<dbReference type="Proteomes" id="UP000078459">
    <property type="component" value="Unassembled WGS sequence"/>
</dbReference>
<sequence>MKIAFLYNKIPWFGKYSGYEYLTTLFKNENVILFNASENTFLKRIIGKMIQLKNKNYNQTTFGIATGYRFLSSSDVAIKHILYIENHLNLLDKEKFTSNLIGTIHIPLAYWKIENLISLHRLKYGILLFEQGLEKFKSYMPNAHLKFIRHGVNNDFFRPDYEKRKKNQILCIGHYLRDFDLLEKAFTLINMQIKDLEFHLIIPEIYRNHPTLNKLTKLTNVFFHQNLTDEALLEYYQSSCLLLMPMKDSGANTAIVQALACGLPIVTNDVGGIRSYGGETVYPVFKNENLEDLVSFSLRLLNDKDYNQKLSEAIRNFSLIHLDWSIISEQHLDFYKEITQIN</sequence>
<dbReference type="RefSeq" id="WP_068823373.1">
    <property type="nucleotide sequence ID" value="NZ_LWHJ01000030.1"/>
</dbReference>
<evidence type="ECO:0000256" key="1">
    <source>
        <dbReference type="ARBA" id="ARBA00022679"/>
    </source>
</evidence>
<dbReference type="InterPro" id="IPR001296">
    <property type="entry name" value="Glyco_trans_1"/>
</dbReference>
<dbReference type="SUPFAM" id="SSF53756">
    <property type="entry name" value="UDP-Glycosyltransferase/glycogen phosphorylase"/>
    <property type="match status" value="1"/>
</dbReference>
<reference evidence="3 4" key="1">
    <citation type="submission" date="2016-04" db="EMBL/GenBank/DDBJ databases">
        <authorList>
            <person name="Evans L.H."/>
            <person name="Alamgir A."/>
            <person name="Owens N."/>
            <person name="Weber N.D."/>
            <person name="Virtaneva K."/>
            <person name="Barbian K."/>
            <person name="Babar A."/>
            <person name="Rosenke K."/>
        </authorList>
    </citation>
    <scope>NUCLEOTIDE SEQUENCE [LARGE SCALE GENOMIC DNA]</scope>
    <source>
        <strain evidence="3 4">CCM 8644</strain>
    </source>
</reference>
<dbReference type="OrthoDB" id="7560678at2"/>
<name>A0A179DC32_9SPHI</name>
<evidence type="ECO:0000259" key="2">
    <source>
        <dbReference type="Pfam" id="PF00534"/>
    </source>
</evidence>
<accession>A0A179DC32</accession>
<evidence type="ECO:0000313" key="4">
    <source>
        <dbReference type="Proteomes" id="UP000078459"/>
    </source>
</evidence>
<dbReference type="Gene3D" id="3.40.50.2000">
    <property type="entry name" value="Glycogen Phosphorylase B"/>
    <property type="match status" value="1"/>
</dbReference>
<dbReference type="EMBL" id="LWHJ01000030">
    <property type="protein sequence ID" value="OAQ38601.1"/>
    <property type="molecule type" value="Genomic_DNA"/>
</dbReference>
<keyword evidence="4" id="KW-1185">Reference proteome</keyword>
<dbReference type="STRING" id="1826909.A5893_14405"/>
<dbReference type="GO" id="GO:0016757">
    <property type="term" value="F:glycosyltransferase activity"/>
    <property type="evidence" value="ECO:0007669"/>
    <property type="project" value="InterPro"/>
</dbReference>
<proteinExistence type="predicted"/>
<dbReference type="CDD" id="cd03801">
    <property type="entry name" value="GT4_PimA-like"/>
    <property type="match status" value="1"/>
</dbReference>
<keyword evidence="1" id="KW-0808">Transferase</keyword>
<gene>
    <name evidence="3" type="ORF">A5893_14405</name>
</gene>
<dbReference type="AlphaFoldDB" id="A0A179DC32"/>
<reference evidence="3 4" key="2">
    <citation type="submission" date="2016-06" db="EMBL/GenBank/DDBJ databases">
        <title>Pedobacter psychrophilus sp. nov., isolated from Antarctic fragmentary rock.</title>
        <authorList>
            <person name="Svec P."/>
        </authorList>
    </citation>
    <scope>NUCLEOTIDE SEQUENCE [LARGE SCALE GENOMIC DNA]</scope>
    <source>
        <strain evidence="3 4">CCM 8644</strain>
    </source>
</reference>
<dbReference type="PANTHER" id="PTHR46401:SF2">
    <property type="entry name" value="GLYCOSYLTRANSFERASE WBBK-RELATED"/>
    <property type="match status" value="1"/>
</dbReference>
<protein>
    <recommendedName>
        <fullName evidence="2">Glycosyl transferase family 1 domain-containing protein</fullName>
    </recommendedName>
</protein>
<dbReference type="Pfam" id="PF00534">
    <property type="entry name" value="Glycos_transf_1"/>
    <property type="match status" value="1"/>
</dbReference>
<dbReference type="PANTHER" id="PTHR46401">
    <property type="entry name" value="GLYCOSYLTRANSFERASE WBBK-RELATED"/>
    <property type="match status" value="1"/>
</dbReference>
<comment type="caution">
    <text evidence="3">The sequence shown here is derived from an EMBL/GenBank/DDBJ whole genome shotgun (WGS) entry which is preliminary data.</text>
</comment>
<evidence type="ECO:0000313" key="3">
    <source>
        <dbReference type="EMBL" id="OAQ38601.1"/>
    </source>
</evidence>
<dbReference type="GO" id="GO:0009103">
    <property type="term" value="P:lipopolysaccharide biosynthetic process"/>
    <property type="evidence" value="ECO:0007669"/>
    <property type="project" value="TreeGrafter"/>
</dbReference>
<feature type="domain" description="Glycosyl transferase family 1" evidence="2">
    <location>
        <begin position="158"/>
        <end position="316"/>
    </location>
</feature>
<organism evidence="3 4">
    <name type="scientific">Pedobacter psychrophilus</name>
    <dbReference type="NCBI Taxonomy" id="1826909"/>
    <lineage>
        <taxon>Bacteria</taxon>
        <taxon>Pseudomonadati</taxon>
        <taxon>Bacteroidota</taxon>
        <taxon>Sphingobacteriia</taxon>
        <taxon>Sphingobacteriales</taxon>
        <taxon>Sphingobacteriaceae</taxon>
        <taxon>Pedobacter</taxon>
    </lineage>
</organism>